<organism evidence="2 3">
    <name type="scientific">Lysinibacillus fusiformis</name>
    <dbReference type="NCBI Taxonomy" id="28031"/>
    <lineage>
        <taxon>Bacteria</taxon>
        <taxon>Bacillati</taxon>
        <taxon>Bacillota</taxon>
        <taxon>Bacilli</taxon>
        <taxon>Bacillales</taxon>
        <taxon>Bacillaceae</taxon>
        <taxon>Lysinibacillus</taxon>
    </lineage>
</organism>
<evidence type="ECO:0000313" key="3">
    <source>
        <dbReference type="Proteomes" id="UP000234956"/>
    </source>
</evidence>
<reference evidence="2 3" key="1">
    <citation type="submission" date="2017-10" db="EMBL/GenBank/DDBJ databases">
        <title>Draft genome of Lysinibacillus fusiformis strain Juneja, a laboratory-derived pathogen of Drosophila melanogaster.</title>
        <authorList>
            <person name="Smith B.R."/>
            <person name="Unckless R.L."/>
        </authorList>
    </citation>
    <scope>NUCLEOTIDE SEQUENCE [LARGE SCALE GENOMIC DNA]</scope>
    <source>
        <strain evidence="2 3">Juneja</strain>
    </source>
</reference>
<evidence type="ECO:0000256" key="1">
    <source>
        <dbReference type="SAM" id="Phobius"/>
    </source>
</evidence>
<dbReference type="Proteomes" id="UP000234956">
    <property type="component" value="Unassembled WGS sequence"/>
</dbReference>
<dbReference type="RefSeq" id="WP_101966907.1">
    <property type="nucleotide sequence ID" value="NZ_PDFK01000007.1"/>
</dbReference>
<feature type="transmembrane region" description="Helical" evidence="1">
    <location>
        <begin position="66"/>
        <end position="86"/>
    </location>
</feature>
<name>A0A2I0UWE1_9BACI</name>
<protein>
    <submittedName>
        <fullName evidence="2">Uncharacterized protein</fullName>
    </submittedName>
</protein>
<dbReference type="EMBL" id="PDFK01000007">
    <property type="protein sequence ID" value="PKU50319.1"/>
    <property type="molecule type" value="Genomic_DNA"/>
</dbReference>
<sequence>MRRNLFTAISILSLLLIFFLFGYDSTKWYGGFFTFLYQVNMFMPFILGGLGIVSALLGIKGYRTVLVVLHSFLLLLFLGIYFKAFYGFNEP</sequence>
<evidence type="ECO:0000313" key="2">
    <source>
        <dbReference type="EMBL" id="PKU50319.1"/>
    </source>
</evidence>
<keyword evidence="1" id="KW-1133">Transmembrane helix</keyword>
<keyword evidence="1" id="KW-0472">Membrane</keyword>
<feature type="transmembrane region" description="Helical" evidence="1">
    <location>
        <begin position="35"/>
        <end position="59"/>
    </location>
</feature>
<keyword evidence="1" id="KW-0812">Transmembrane</keyword>
<feature type="transmembrane region" description="Helical" evidence="1">
    <location>
        <begin position="5"/>
        <end position="23"/>
    </location>
</feature>
<dbReference type="AlphaFoldDB" id="A0A2I0UWE1"/>
<proteinExistence type="predicted"/>
<gene>
    <name evidence="2" type="ORF">CRI88_17910</name>
</gene>
<comment type="caution">
    <text evidence="2">The sequence shown here is derived from an EMBL/GenBank/DDBJ whole genome shotgun (WGS) entry which is preliminary data.</text>
</comment>
<accession>A0A2I0UWE1</accession>